<proteinExistence type="predicted"/>
<reference evidence="1 2" key="1">
    <citation type="submission" date="2016-06" db="EMBL/GenBank/DDBJ databases">
        <title>The Draft Genome Sequence and Annotation of the Desert Woodrat Neotoma lepida.</title>
        <authorList>
            <person name="Campbell M."/>
            <person name="Oakeson K.F."/>
            <person name="Yandell M."/>
            <person name="Halpert J.R."/>
            <person name="Dearing D."/>
        </authorList>
    </citation>
    <scope>NUCLEOTIDE SEQUENCE [LARGE SCALE GENOMIC DNA]</scope>
    <source>
        <strain evidence="1">417</strain>
        <tissue evidence="1">Liver</tissue>
    </source>
</reference>
<accession>A0A1A6H915</accession>
<evidence type="ECO:0000313" key="2">
    <source>
        <dbReference type="Proteomes" id="UP000092124"/>
    </source>
</evidence>
<sequence>MERTCEYCLGLWEELFLRGIILPIPPQASESLGGLEGVVLPRVCCFRLDGLNLTRCYGSVAEYLQVAVPHVCEDISQLDL</sequence>
<keyword evidence="2" id="KW-1185">Reference proteome</keyword>
<dbReference type="EMBL" id="LZPO01044496">
    <property type="protein sequence ID" value="OBS74102.1"/>
    <property type="molecule type" value="Genomic_DNA"/>
</dbReference>
<organism evidence="1 2">
    <name type="scientific">Neotoma lepida</name>
    <name type="common">Desert woodrat</name>
    <dbReference type="NCBI Taxonomy" id="56216"/>
    <lineage>
        <taxon>Eukaryota</taxon>
        <taxon>Metazoa</taxon>
        <taxon>Chordata</taxon>
        <taxon>Craniata</taxon>
        <taxon>Vertebrata</taxon>
        <taxon>Euteleostomi</taxon>
        <taxon>Mammalia</taxon>
        <taxon>Eutheria</taxon>
        <taxon>Euarchontoglires</taxon>
        <taxon>Glires</taxon>
        <taxon>Rodentia</taxon>
        <taxon>Myomorpha</taxon>
        <taxon>Muroidea</taxon>
        <taxon>Cricetidae</taxon>
        <taxon>Neotominae</taxon>
        <taxon>Neotoma</taxon>
    </lineage>
</organism>
<dbReference type="Proteomes" id="UP000092124">
    <property type="component" value="Unassembled WGS sequence"/>
</dbReference>
<comment type="caution">
    <text evidence="1">The sequence shown here is derived from an EMBL/GenBank/DDBJ whole genome shotgun (WGS) entry which is preliminary data.</text>
</comment>
<name>A0A1A6H915_NEOLE</name>
<gene>
    <name evidence="1" type="ORF">A6R68_15358</name>
</gene>
<protein>
    <submittedName>
        <fullName evidence="1">Uncharacterized protein</fullName>
    </submittedName>
</protein>
<dbReference type="AlphaFoldDB" id="A0A1A6H915"/>
<evidence type="ECO:0000313" key="1">
    <source>
        <dbReference type="EMBL" id="OBS74102.1"/>
    </source>
</evidence>
<feature type="non-terminal residue" evidence="1">
    <location>
        <position position="80"/>
    </location>
</feature>